<evidence type="ECO:0000256" key="1">
    <source>
        <dbReference type="SAM" id="MobiDB-lite"/>
    </source>
</evidence>
<proteinExistence type="predicted"/>
<dbReference type="PROSITE" id="PS51257">
    <property type="entry name" value="PROKAR_LIPOPROTEIN"/>
    <property type="match status" value="1"/>
</dbReference>
<keyword evidence="5" id="KW-1185">Reference proteome</keyword>
<protein>
    <submittedName>
        <fullName evidence="4">CHAP domain-containing protein</fullName>
    </submittedName>
</protein>
<sequence>MQRIVVSALLLAGLAACAAPTPAPVEQHAPSPRVVRPDPIQPPRAGNPELPQPAILRADRPLQCVPYARQVSGVEIYGDAWTWWGSAKGRYTRGRTPRLGAVAQLSTGPQRGHLAVVREIVSPRRVIVDHANWLNHGQIHRNTPMVDVSKANDWSRVRVWYTPGDQLGSSVYPVTGFIYPERLTAEAES</sequence>
<evidence type="ECO:0000256" key="2">
    <source>
        <dbReference type="SAM" id="SignalP"/>
    </source>
</evidence>
<dbReference type="InterPro" id="IPR038765">
    <property type="entry name" value="Papain-like_cys_pep_sf"/>
</dbReference>
<feature type="chain" id="PRO_5016603924" evidence="2">
    <location>
        <begin position="19"/>
        <end position="189"/>
    </location>
</feature>
<comment type="caution">
    <text evidence="4">The sequence shown here is derived from an EMBL/GenBank/DDBJ whole genome shotgun (WGS) entry which is preliminary data.</text>
</comment>
<dbReference type="AlphaFoldDB" id="A0A369TDR0"/>
<evidence type="ECO:0000313" key="5">
    <source>
        <dbReference type="Proteomes" id="UP000253941"/>
    </source>
</evidence>
<dbReference type="Proteomes" id="UP000253941">
    <property type="component" value="Unassembled WGS sequence"/>
</dbReference>
<accession>A0A369TDR0</accession>
<organism evidence="4 5">
    <name type="scientific">Ferruginivarius sediminum</name>
    <dbReference type="NCBI Taxonomy" id="2661937"/>
    <lineage>
        <taxon>Bacteria</taxon>
        <taxon>Pseudomonadati</taxon>
        <taxon>Pseudomonadota</taxon>
        <taxon>Alphaproteobacteria</taxon>
        <taxon>Rhodospirillales</taxon>
        <taxon>Rhodospirillaceae</taxon>
        <taxon>Ferruginivarius</taxon>
    </lineage>
</organism>
<dbReference type="EMBL" id="QPMH01000002">
    <property type="protein sequence ID" value="RDD63459.1"/>
    <property type="molecule type" value="Genomic_DNA"/>
</dbReference>
<keyword evidence="2" id="KW-0732">Signal</keyword>
<dbReference type="InterPro" id="IPR007921">
    <property type="entry name" value="CHAP_dom"/>
</dbReference>
<dbReference type="Pfam" id="PF05257">
    <property type="entry name" value="CHAP"/>
    <property type="match status" value="1"/>
</dbReference>
<dbReference type="Gene3D" id="3.90.1720.10">
    <property type="entry name" value="endopeptidase domain like (from Nostoc punctiforme)"/>
    <property type="match status" value="1"/>
</dbReference>
<feature type="region of interest" description="Disordered" evidence="1">
    <location>
        <begin position="22"/>
        <end position="51"/>
    </location>
</feature>
<evidence type="ECO:0000259" key="3">
    <source>
        <dbReference type="PROSITE" id="PS50911"/>
    </source>
</evidence>
<evidence type="ECO:0000313" key="4">
    <source>
        <dbReference type="EMBL" id="RDD63459.1"/>
    </source>
</evidence>
<reference evidence="4 5" key="1">
    <citation type="submission" date="2018-07" db="EMBL/GenBank/DDBJ databases">
        <title>Venubactetium sediminum gen. nov., sp. nov., isolated from a marine solar saltern.</title>
        <authorList>
            <person name="Wang S."/>
        </authorList>
    </citation>
    <scope>NUCLEOTIDE SEQUENCE [LARGE SCALE GENOMIC DNA]</scope>
    <source>
        <strain evidence="4 5">WD2A32</strain>
    </source>
</reference>
<name>A0A369TDR0_9PROT</name>
<gene>
    <name evidence="4" type="ORF">DRB17_03180</name>
</gene>
<feature type="signal peptide" evidence="2">
    <location>
        <begin position="1"/>
        <end position="18"/>
    </location>
</feature>
<dbReference type="PROSITE" id="PS50911">
    <property type="entry name" value="CHAP"/>
    <property type="match status" value="1"/>
</dbReference>
<feature type="domain" description="Peptidase C51" evidence="3">
    <location>
        <begin position="39"/>
        <end position="158"/>
    </location>
</feature>
<dbReference type="SUPFAM" id="SSF54001">
    <property type="entry name" value="Cysteine proteinases"/>
    <property type="match status" value="1"/>
</dbReference>
<dbReference type="RefSeq" id="WP_114580713.1">
    <property type="nucleotide sequence ID" value="NZ_QPMH01000002.1"/>
</dbReference>